<evidence type="ECO:0000313" key="2">
    <source>
        <dbReference type="EMBL" id="RYU13894.1"/>
    </source>
</evidence>
<dbReference type="Gene3D" id="2.40.480.10">
    <property type="entry name" value="Allene oxide cyclase-like"/>
    <property type="match status" value="1"/>
</dbReference>
<feature type="chain" id="PRO_5020958421" description="Dirigent protein" evidence="1">
    <location>
        <begin position="34"/>
        <end position="166"/>
    </location>
</feature>
<proteinExistence type="predicted"/>
<comment type="caution">
    <text evidence="2">The sequence shown here is derived from an EMBL/GenBank/DDBJ whole genome shotgun (WGS) entry which is preliminary data.</text>
</comment>
<protein>
    <recommendedName>
        <fullName evidence="4">Dirigent protein</fullName>
    </recommendedName>
</protein>
<feature type="signal peptide" evidence="1">
    <location>
        <begin position="1"/>
        <end position="33"/>
    </location>
</feature>
<organism evidence="2 3">
    <name type="scientific">Nocardioides iriomotensis</name>
    <dbReference type="NCBI Taxonomy" id="715784"/>
    <lineage>
        <taxon>Bacteria</taxon>
        <taxon>Bacillati</taxon>
        <taxon>Actinomycetota</taxon>
        <taxon>Actinomycetes</taxon>
        <taxon>Propionibacteriales</taxon>
        <taxon>Nocardioidaceae</taxon>
        <taxon>Nocardioides</taxon>
    </lineage>
</organism>
<name>A0A4Q5J5U0_9ACTN</name>
<dbReference type="Proteomes" id="UP000291189">
    <property type="component" value="Unassembled WGS sequence"/>
</dbReference>
<dbReference type="OrthoDB" id="5195420at2"/>
<accession>A0A4Q5J5U0</accession>
<keyword evidence="3" id="KW-1185">Reference proteome</keyword>
<dbReference type="RefSeq" id="WP_129985959.1">
    <property type="nucleotide sequence ID" value="NZ_SDPU01000013.1"/>
</dbReference>
<evidence type="ECO:0008006" key="4">
    <source>
        <dbReference type="Google" id="ProtNLM"/>
    </source>
</evidence>
<evidence type="ECO:0000313" key="3">
    <source>
        <dbReference type="Proteomes" id="UP000291189"/>
    </source>
</evidence>
<keyword evidence="1" id="KW-0732">Signal</keyword>
<dbReference type="AlphaFoldDB" id="A0A4Q5J5U0"/>
<sequence>MSASPRRSAAAFALGILAALTAGVLLNQSTASGASPSDLSLRYEGATFRYVDAPPLQGPDEFAPSPGDSFVLTNHLFRGKDKVGNLAATCAVVKGATVPEDSRLLCYGVYTLPGGTVSGITTTRLGGANTVISITGGTGRYVGAQGVAVEHSTGEDTGTVHVDFTG</sequence>
<evidence type="ECO:0000256" key="1">
    <source>
        <dbReference type="SAM" id="SignalP"/>
    </source>
</evidence>
<reference evidence="2 3" key="1">
    <citation type="submission" date="2019-01" db="EMBL/GenBank/DDBJ databases">
        <title>Nocardioides guangzhouensis sp. nov., an actinobacterium isolated from soil.</title>
        <authorList>
            <person name="Fu Y."/>
            <person name="Cai Y."/>
            <person name="Lin Z."/>
            <person name="Chen P."/>
        </authorList>
    </citation>
    <scope>NUCLEOTIDE SEQUENCE [LARGE SCALE GENOMIC DNA]</scope>
    <source>
        <strain evidence="2 3">NBRC 105384</strain>
    </source>
</reference>
<gene>
    <name evidence="2" type="ORF">ETU37_05045</name>
</gene>
<dbReference type="EMBL" id="SDPU01000013">
    <property type="protein sequence ID" value="RYU13894.1"/>
    <property type="molecule type" value="Genomic_DNA"/>
</dbReference>
<dbReference type="InterPro" id="IPR044859">
    <property type="entry name" value="Allene_oxi_cyc_Dirigent"/>
</dbReference>